<accession>A0AA39WFK6</accession>
<gene>
    <name evidence="2" type="ORF">B0T14DRAFT_528595</name>
</gene>
<evidence type="ECO:0008006" key="4">
    <source>
        <dbReference type="Google" id="ProtNLM"/>
    </source>
</evidence>
<feature type="transmembrane region" description="Helical" evidence="1">
    <location>
        <begin position="6"/>
        <end position="23"/>
    </location>
</feature>
<keyword evidence="3" id="KW-1185">Reference proteome</keyword>
<feature type="non-terminal residue" evidence="2">
    <location>
        <position position="95"/>
    </location>
</feature>
<proteinExistence type="predicted"/>
<evidence type="ECO:0000313" key="3">
    <source>
        <dbReference type="Proteomes" id="UP001175000"/>
    </source>
</evidence>
<organism evidence="2 3">
    <name type="scientific">Immersiella caudata</name>
    <dbReference type="NCBI Taxonomy" id="314043"/>
    <lineage>
        <taxon>Eukaryota</taxon>
        <taxon>Fungi</taxon>
        <taxon>Dikarya</taxon>
        <taxon>Ascomycota</taxon>
        <taxon>Pezizomycotina</taxon>
        <taxon>Sordariomycetes</taxon>
        <taxon>Sordariomycetidae</taxon>
        <taxon>Sordariales</taxon>
        <taxon>Lasiosphaeriaceae</taxon>
        <taxon>Immersiella</taxon>
    </lineage>
</organism>
<name>A0AA39WFK6_9PEZI</name>
<comment type="caution">
    <text evidence="2">The sequence shown here is derived from an EMBL/GenBank/DDBJ whole genome shotgun (WGS) entry which is preliminary data.</text>
</comment>
<evidence type="ECO:0000313" key="2">
    <source>
        <dbReference type="EMBL" id="KAK0614493.1"/>
    </source>
</evidence>
<reference evidence="2" key="1">
    <citation type="submission" date="2023-06" db="EMBL/GenBank/DDBJ databases">
        <title>Genome-scale phylogeny and comparative genomics of the fungal order Sordariales.</title>
        <authorList>
            <consortium name="Lawrence Berkeley National Laboratory"/>
            <person name="Hensen N."/>
            <person name="Bonometti L."/>
            <person name="Westerberg I."/>
            <person name="Brannstrom I.O."/>
            <person name="Guillou S."/>
            <person name="Cros-Aarteil S."/>
            <person name="Calhoun S."/>
            <person name="Haridas S."/>
            <person name="Kuo A."/>
            <person name="Mondo S."/>
            <person name="Pangilinan J."/>
            <person name="Riley R."/>
            <person name="Labutti K."/>
            <person name="Andreopoulos B."/>
            <person name="Lipzen A."/>
            <person name="Chen C."/>
            <person name="Yanf M."/>
            <person name="Daum C."/>
            <person name="Ng V."/>
            <person name="Clum A."/>
            <person name="Steindorff A."/>
            <person name="Ohm R."/>
            <person name="Martin F."/>
            <person name="Silar P."/>
            <person name="Natvig D."/>
            <person name="Lalanne C."/>
            <person name="Gautier V."/>
            <person name="Ament-Velasquez S.L."/>
            <person name="Kruys A."/>
            <person name="Hutchinson M.I."/>
            <person name="Powell A.J."/>
            <person name="Barry K."/>
            <person name="Miller A.N."/>
            <person name="Grigoriev I.V."/>
            <person name="Debuchy R."/>
            <person name="Gladieux P."/>
            <person name="Thoren M.H."/>
            <person name="Johannesson H."/>
        </authorList>
    </citation>
    <scope>NUCLEOTIDE SEQUENCE</scope>
    <source>
        <strain evidence="2">CBS 606.72</strain>
    </source>
</reference>
<keyword evidence="1" id="KW-0812">Transmembrane</keyword>
<sequence>MSDLIMSFLAISPLAASFFLLAWPREKGTRIPKWVVVVYKTLLWLVCVCASTVPFHSVKYTRLEIWVTLGGCVSSGVFFCLVYSAFTRWTSRRDG</sequence>
<protein>
    <recommendedName>
        <fullName evidence="4">Holin</fullName>
    </recommendedName>
</protein>
<keyword evidence="1" id="KW-1133">Transmembrane helix</keyword>
<dbReference type="EMBL" id="JAULSU010000006">
    <property type="protein sequence ID" value="KAK0614493.1"/>
    <property type="molecule type" value="Genomic_DNA"/>
</dbReference>
<evidence type="ECO:0000256" key="1">
    <source>
        <dbReference type="SAM" id="Phobius"/>
    </source>
</evidence>
<feature type="transmembrane region" description="Helical" evidence="1">
    <location>
        <begin position="65"/>
        <end position="86"/>
    </location>
</feature>
<keyword evidence="1" id="KW-0472">Membrane</keyword>
<feature type="transmembrane region" description="Helical" evidence="1">
    <location>
        <begin position="35"/>
        <end position="53"/>
    </location>
</feature>
<dbReference type="AlphaFoldDB" id="A0AA39WFK6"/>
<dbReference type="Proteomes" id="UP001175000">
    <property type="component" value="Unassembled WGS sequence"/>
</dbReference>